<feature type="region of interest" description="Disordered" evidence="1">
    <location>
        <begin position="1"/>
        <end position="32"/>
    </location>
</feature>
<dbReference type="EMBL" id="CAJVCH010042504">
    <property type="protein sequence ID" value="CAG7716970.1"/>
    <property type="molecule type" value="Genomic_DNA"/>
</dbReference>
<dbReference type="Proteomes" id="UP000708208">
    <property type="component" value="Unassembled WGS sequence"/>
</dbReference>
<evidence type="ECO:0000313" key="2">
    <source>
        <dbReference type="EMBL" id="CAG7716970.1"/>
    </source>
</evidence>
<proteinExistence type="predicted"/>
<feature type="non-terminal residue" evidence="2">
    <location>
        <position position="32"/>
    </location>
</feature>
<keyword evidence="3" id="KW-1185">Reference proteome</keyword>
<accession>A0A8J2NWF0</accession>
<evidence type="ECO:0000256" key="1">
    <source>
        <dbReference type="SAM" id="MobiDB-lite"/>
    </source>
</evidence>
<protein>
    <submittedName>
        <fullName evidence="2">Uncharacterized protein</fullName>
    </submittedName>
</protein>
<dbReference type="AlphaFoldDB" id="A0A8J2NWF0"/>
<comment type="caution">
    <text evidence="2">The sequence shown here is derived from an EMBL/GenBank/DDBJ whole genome shotgun (WGS) entry which is preliminary data.</text>
</comment>
<evidence type="ECO:0000313" key="3">
    <source>
        <dbReference type="Proteomes" id="UP000708208"/>
    </source>
</evidence>
<reference evidence="2" key="1">
    <citation type="submission" date="2021-06" db="EMBL/GenBank/DDBJ databases">
        <authorList>
            <person name="Hodson N. C."/>
            <person name="Mongue J. A."/>
            <person name="Jaron S. K."/>
        </authorList>
    </citation>
    <scope>NUCLEOTIDE SEQUENCE</scope>
</reference>
<gene>
    <name evidence="2" type="ORF">AFUS01_LOCUS6449</name>
</gene>
<feature type="compositionally biased region" description="Polar residues" evidence="1">
    <location>
        <begin position="15"/>
        <end position="32"/>
    </location>
</feature>
<sequence length="32" mass="3621">MGNTITKYWRENNGGLRNNPSIDTEQNVVEGI</sequence>
<name>A0A8J2NWF0_9HEXA</name>
<organism evidence="2 3">
    <name type="scientific">Allacma fusca</name>
    <dbReference type="NCBI Taxonomy" id="39272"/>
    <lineage>
        <taxon>Eukaryota</taxon>
        <taxon>Metazoa</taxon>
        <taxon>Ecdysozoa</taxon>
        <taxon>Arthropoda</taxon>
        <taxon>Hexapoda</taxon>
        <taxon>Collembola</taxon>
        <taxon>Symphypleona</taxon>
        <taxon>Sminthuridae</taxon>
        <taxon>Allacma</taxon>
    </lineage>
</organism>